<dbReference type="GO" id="GO:0005743">
    <property type="term" value="C:mitochondrial inner membrane"/>
    <property type="evidence" value="ECO:0007669"/>
    <property type="project" value="TreeGrafter"/>
</dbReference>
<dbReference type="PANTHER" id="PTHR47563">
    <property type="entry name" value="PROTEIN FMP25, MITOCHONDRIAL"/>
    <property type="match status" value="1"/>
</dbReference>
<evidence type="ECO:0000313" key="2">
    <source>
        <dbReference type="EMBL" id="OJA15189.1"/>
    </source>
</evidence>
<accession>A0A1J8Q293</accession>
<organism evidence="2 3">
    <name type="scientific">Rhizopogon vesiculosus</name>
    <dbReference type="NCBI Taxonomy" id="180088"/>
    <lineage>
        <taxon>Eukaryota</taxon>
        <taxon>Fungi</taxon>
        <taxon>Dikarya</taxon>
        <taxon>Basidiomycota</taxon>
        <taxon>Agaricomycotina</taxon>
        <taxon>Agaricomycetes</taxon>
        <taxon>Agaricomycetidae</taxon>
        <taxon>Boletales</taxon>
        <taxon>Suillineae</taxon>
        <taxon>Rhizopogonaceae</taxon>
        <taxon>Rhizopogon</taxon>
    </lineage>
</organism>
<dbReference type="EMBL" id="LVVM01003283">
    <property type="protein sequence ID" value="OJA15189.1"/>
    <property type="molecule type" value="Genomic_DNA"/>
</dbReference>
<dbReference type="PROSITE" id="PS00626">
    <property type="entry name" value="RCC1_2"/>
    <property type="match status" value="1"/>
</dbReference>
<dbReference type="InterPro" id="IPR000408">
    <property type="entry name" value="Reg_chr_condens"/>
</dbReference>
<dbReference type="STRING" id="180088.A0A1J8Q293"/>
<protein>
    <submittedName>
        <fullName evidence="2">Uncharacterized protein</fullName>
    </submittedName>
</protein>
<dbReference type="InterPro" id="IPR053245">
    <property type="entry name" value="MitoProcess-Associated"/>
</dbReference>
<feature type="repeat" description="RCC1" evidence="1">
    <location>
        <begin position="372"/>
        <end position="428"/>
    </location>
</feature>
<dbReference type="PROSITE" id="PS50012">
    <property type="entry name" value="RCC1_3"/>
    <property type="match status" value="1"/>
</dbReference>
<sequence>MFKRTAAQAWRYRRLHSHLSQAGQVARARPARSAVIASSAAVTAGLLWYSFSTTIHNDAVVTPTPGNVSQPIRKASTSSTGVTDNDRSICAVVWGSNQYGIIDPSEPGVERMQYPVNASWLKDVALRDLALHERHAACVDARGDVYQWGDAFFGSRPKSESEAQRPKLTLRGQNIIQLQLTESRVYALSASGKIYVFATNEGQQKLPTAKTTPASTSWWGTGPIIDFTEIAPNGKLAWGEKFVSISAGQNHLLALTSSGRTFTHPMNKRANTHGQLGLRKFDIPAPPISMASPRVPVELVPRAVADPFAKASPFARASVSSAPTATSSNLDGIDDQHIRFSDSLFEIPSLKGIKVSQIAAGGRSSFIVTDSGRVLGWGANEFGQIGLGGNITLDTITVPTEASEDANLLLSITKLRTGGDLTCFVAERTDGESSVYVDVLTCGNGQWGGLGNNLFSNAQGNPVRAKNVSGLREYNENSRSMSPVLPHAISVSPTGHLLLTLDTQAHGGPGGSGRDLIAWGLNHDYQLGTGKRSSLPVPTTLEHPEGGRFILGRRTAPVKDLSGKLWKKNVEVEQRAAAGYGNSIVYWKIK</sequence>
<evidence type="ECO:0000313" key="3">
    <source>
        <dbReference type="Proteomes" id="UP000183567"/>
    </source>
</evidence>
<proteinExistence type="predicted"/>
<dbReference type="Proteomes" id="UP000183567">
    <property type="component" value="Unassembled WGS sequence"/>
</dbReference>
<dbReference type="InterPro" id="IPR009091">
    <property type="entry name" value="RCC1/BLIP-II"/>
</dbReference>
<dbReference type="OrthoDB" id="10256179at2759"/>
<dbReference type="SUPFAM" id="SSF50985">
    <property type="entry name" value="RCC1/BLIP-II"/>
    <property type="match status" value="1"/>
</dbReference>
<dbReference type="Gene3D" id="2.130.10.30">
    <property type="entry name" value="Regulator of chromosome condensation 1/beta-lactamase-inhibitor protein II"/>
    <property type="match status" value="1"/>
</dbReference>
<keyword evidence="3" id="KW-1185">Reference proteome</keyword>
<dbReference type="Pfam" id="PF13540">
    <property type="entry name" value="RCC1_2"/>
    <property type="match status" value="1"/>
</dbReference>
<dbReference type="Pfam" id="PF00415">
    <property type="entry name" value="RCC1"/>
    <property type="match status" value="1"/>
</dbReference>
<dbReference type="GO" id="GO:0034551">
    <property type="term" value="P:mitochondrial respiratory chain complex III assembly"/>
    <property type="evidence" value="ECO:0007669"/>
    <property type="project" value="TreeGrafter"/>
</dbReference>
<comment type="caution">
    <text evidence="2">The sequence shown here is derived from an EMBL/GenBank/DDBJ whole genome shotgun (WGS) entry which is preliminary data.</text>
</comment>
<dbReference type="PANTHER" id="PTHR47563:SF1">
    <property type="entry name" value="PROTEIN FMP25, MITOCHONDRIAL"/>
    <property type="match status" value="1"/>
</dbReference>
<name>A0A1J8Q293_9AGAM</name>
<reference evidence="2 3" key="1">
    <citation type="submission" date="2016-03" db="EMBL/GenBank/DDBJ databases">
        <title>Comparative genomics of the ectomycorrhizal sister species Rhizopogon vinicolor and Rhizopogon vesiculosus (Basidiomycota: Boletales) reveals a divergence of the mating type B locus.</title>
        <authorList>
            <person name="Mujic A.B."/>
            <person name="Kuo A."/>
            <person name="Tritt A."/>
            <person name="Lipzen A."/>
            <person name="Chen C."/>
            <person name="Johnson J."/>
            <person name="Sharma A."/>
            <person name="Barry K."/>
            <person name="Grigoriev I.V."/>
            <person name="Spatafora J.W."/>
        </authorList>
    </citation>
    <scope>NUCLEOTIDE SEQUENCE [LARGE SCALE GENOMIC DNA]</scope>
    <source>
        <strain evidence="2 3">AM-OR11-056</strain>
    </source>
</reference>
<evidence type="ECO:0000256" key="1">
    <source>
        <dbReference type="PROSITE-ProRule" id="PRU00235"/>
    </source>
</evidence>
<gene>
    <name evidence="2" type="ORF">AZE42_09491</name>
</gene>
<dbReference type="AlphaFoldDB" id="A0A1J8Q293"/>